<dbReference type="PANTHER" id="PTHR11946:SF93">
    <property type="entry name" value="VALINE--TRNA LIGASE, CHLOROPLASTIC_MITOCHONDRIAL 2"/>
    <property type="match status" value="1"/>
</dbReference>
<comment type="similarity">
    <text evidence="11 12">Belongs to the class-I aminoacyl-tRNA synthetase family. ValS type 1 subfamily.</text>
</comment>
<dbReference type="FunFam" id="1.10.287.380:FF:000001">
    <property type="entry name" value="Valine--tRNA ligase"/>
    <property type="match status" value="1"/>
</dbReference>
<dbReference type="Pfam" id="PF10458">
    <property type="entry name" value="Val_tRNA-synt_C"/>
    <property type="match status" value="1"/>
</dbReference>
<name>A0A846QSX4_9BACT</name>
<dbReference type="InterPro" id="IPR019499">
    <property type="entry name" value="Val-tRNA_synth_tRNA-bd"/>
</dbReference>
<dbReference type="GO" id="GO:0005829">
    <property type="term" value="C:cytosol"/>
    <property type="evidence" value="ECO:0007669"/>
    <property type="project" value="TreeGrafter"/>
</dbReference>
<dbReference type="GO" id="GO:0004832">
    <property type="term" value="F:valine-tRNA ligase activity"/>
    <property type="evidence" value="ECO:0007669"/>
    <property type="project" value="UniProtKB-UniRule"/>
</dbReference>
<evidence type="ECO:0000256" key="8">
    <source>
        <dbReference type="ARBA" id="ARBA00023054"/>
    </source>
</evidence>
<protein>
    <recommendedName>
        <fullName evidence="12">Valine--tRNA ligase</fullName>
        <ecNumber evidence="12">6.1.1.9</ecNumber>
    </recommendedName>
    <alternativeName>
        <fullName evidence="12">Valyl-tRNA synthetase</fullName>
        <shortName evidence="12">ValRS</shortName>
    </alternativeName>
</protein>
<evidence type="ECO:0000256" key="9">
    <source>
        <dbReference type="ARBA" id="ARBA00023146"/>
    </source>
</evidence>
<feature type="short sequence motif" description="'HIGH' region" evidence="12">
    <location>
        <begin position="47"/>
        <end position="57"/>
    </location>
</feature>
<evidence type="ECO:0000256" key="7">
    <source>
        <dbReference type="ARBA" id="ARBA00022917"/>
    </source>
</evidence>
<dbReference type="Pfam" id="PF08264">
    <property type="entry name" value="Anticodon_1"/>
    <property type="match status" value="1"/>
</dbReference>
<evidence type="ECO:0000256" key="6">
    <source>
        <dbReference type="ARBA" id="ARBA00022840"/>
    </source>
</evidence>
<proteinExistence type="inferred from homology"/>
<keyword evidence="8 12" id="KW-0175">Coiled coil</keyword>
<evidence type="ECO:0000256" key="12">
    <source>
        <dbReference type="HAMAP-Rule" id="MF_02004"/>
    </source>
</evidence>
<dbReference type="SUPFAM" id="SSF50677">
    <property type="entry name" value="ValRS/IleRS/LeuRS editing domain"/>
    <property type="match status" value="1"/>
</dbReference>
<dbReference type="InterPro" id="IPR002303">
    <property type="entry name" value="Valyl-tRNA_ligase"/>
</dbReference>
<organism evidence="16 17">
    <name type="scientific">Desulfobaculum xiamenense</name>
    <dbReference type="NCBI Taxonomy" id="995050"/>
    <lineage>
        <taxon>Bacteria</taxon>
        <taxon>Pseudomonadati</taxon>
        <taxon>Thermodesulfobacteriota</taxon>
        <taxon>Desulfovibrionia</taxon>
        <taxon>Desulfovibrionales</taxon>
        <taxon>Desulfovibrionaceae</taxon>
        <taxon>Desulfobaculum</taxon>
    </lineage>
</organism>
<comment type="catalytic activity">
    <reaction evidence="10 12">
        <text>tRNA(Val) + L-valine + ATP = L-valyl-tRNA(Val) + AMP + diphosphate</text>
        <dbReference type="Rhea" id="RHEA:10704"/>
        <dbReference type="Rhea" id="RHEA-COMP:9672"/>
        <dbReference type="Rhea" id="RHEA-COMP:9708"/>
        <dbReference type="ChEBI" id="CHEBI:30616"/>
        <dbReference type="ChEBI" id="CHEBI:33019"/>
        <dbReference type="ChEBI" id="CHEBI:57762"/>
        <dbReference type="ChEBI" id="CHEBI:78442"/>
        <dbReference type="ChEBI" id="CHEBI:78537"/>
        <dbReference type="ChEBI" id="CHEBI:456215"/>
        <dbReference type="EC" id="6.1.1.9"/>
    </reaction>
</comment>
<dbReference type="Gene3D" id="3.90.740.10">
    <property type="entry name" value="Valyl/Leucyl/Isoleucyl-tRNA synthetase, editing domain"/>
    <property type="match status" value="1"/>
</dbReference>
<dbReference type="Gene3D" id="3.40.50.620">
    <property type="entry name" value="HUPs"/>
    <property type="match status" value="2"/>
</dbReference>
<dbReference type="NCBIfam" id="NF004349">
    <property type="entry name" value="PRK05729.1"/>
    <property type="match status" value="1"/>
</dbReference>
<keyword evidence="17" id="KW-1185">Reference proteome</keyword>
<dbReference type="FunFam" id="3.40.50.620:FF:000032">
    <property type="entry name" value="Valine--tRNA ligase"/>
    <property type="match status" value="1"/>
</dbReference>
<comment type="function">
    <text evidence="12">Catalyzes the attachment of valine to tRNA(Val). As ValRS can inadvertently accommodate and process structurally similar amino acids such as threonine, to avoid such errors, it has a 'posttransfer' editing activity that hydrolyzes mischarged Thr-tRNA(Val) in a tRNA-dependent manner.</text>
</comment>
<dbReference type="InterPro" id="IPR013155">
    <property type="entry name" value="M/V/L/I-tRNA-synth_anticd-bd"/>
</dbReference>
<dbReference type="SUPFAM" id="SSF52374">
    <property type="entry name" value="Nucleotidylyl transferase"/>
    <property type="match status" value="1"/>
</dbReference>
<feature type="domain" description="Aminoacyl-tRNA synthetase class Ia" evidence="13">
    <location>
        <begin position="20"/>
        <end position="565"/>
    </location>
</feature>
<gene>
    <name evidence="12" type="primary">valS</name>
    <name evidence="16" type="ORF">GGQ74_001947</name>
</gene>
<dbReference type="GO" id="GO:0006438">
    <property type="term" value="P:valyl-tRNA aminoacylation"/>
    <property type="evidence" value="ECO:0007669"/>
    <property type="project" value="UniProtKB-UniRule"/>
</dbReference>
<comment type="domain">
    <text evidence="12">The C-terminal coiled-coil domain is crucial for aminoacylation activity.</text>
</comment>
<dbReference type="InterPro" id="IPR001412">
    <property type="entry name" value="aa-tRNA-synth_I_CS"/>
</dbReference>
<dbReference type="SUPFAM" id="SSF46589">
    <property type="entry name" value="tRNA-binding arm"/>
    <property type="match status" value="1"/>
</dbReference>
<evidence type="ECO:0000259" key="15">
    <source>
        <dbReference type="Pfam" id="PF10458"/>
    </source>
</evidence>
<evidence type="ECO:0000313" key="17">
    <source>
        <dbReference type="Proteomes" id="UP000580856"/>
    </source>
</evidence>
<evidence type="ECO:0000256" key="4">
    <source>
        <dbReference type="ARBA" id="ARBA00022598"/>
    </source>
</evidence>
<dbReference type="CDD" id="cd00817">
    <property type="entry name" value="ValRS_core"/>
    <property type="match status" value="1"/>
</dbReference>
<feature type="domain" description="Methionyl/Valyl/Leucyl/Isoleucyl-tRNA synthetase anticodon-binding" evidence="14">
    <location>
        <begin position="608"/>
        <end position="756"/>
    </location>
</feature>
<feature type="domain" description="Valyl-tRNA synthetase tRNA-binding arm" evidence="15">
    <location>
        <begin position="815"/>
        <end position="874"/>
    </location>
</feature>
<keyword evidence="5 12" id="KW-0547">Nucleotide-binding</keyword>
<feature type="short sequence motif" description="'KMSKS' region" evidence="12">
    <location>
        <begin position="526"/>
        <end position="530"/>
    </location>
</feature>
<accession>A0A846QSX4</accession>
<dbReference type="Gene3D" id="1.10.730.10">
    <property type="entry name" value="Isoleucyl-tRNA Synthetase, Domain 1"/>
    <property type="match status" value="1"/>
</dbReference>
<dbReference type="NCBIfam" id="TIGR00422">
    <property type="entry name" value="valS"/>
    <property type="match status" value="1"/>
</dbReference>
<dbReference type="InterPro" id="IPR010978">
    <property type="entry name" value="tRNA-bd_arm"/>
</dbReference>
<keyword evidence="7 12" id="KW-0648">Protein biosynthesis</keyword>
<evidence type="ECO:0000313" key="16">
    <source>
        <dbReference type="EMBL" id="NJB68274.1"/>
    </source>
</evidence>
<keyword evidence="3 12" id="KW-0963">Cytoplasm</keyword>
<reference evidence="16 17" key="1">
    <citation type="submission" date="2020-03" db="EMBL/GenBank/DDBJ databases">
        <title>Genomic Encyclopedia of Type Strains, Phase IV (KMG-IV): sequencing the most valuable type-strain genomes for metagenomic binning, comparative biology and taxonomic classification.</title>
        <authorList>
            <person name="Goeker M."/>
        </authorList>
    </citation>
    <scope>NUCLEOTIDE SEQUENCE [LARGE SCALE GENOMIC DNA]</scope>
    <source>
        <strain evidence="16 17">DSM 24233</strain>
    </source>
</reference>
<dbReference type="PRINTS" id="PR00986">
    <property type="entry name" value="TRNASYNTHVAL"/>
</dbReference>
<evidence type="ECO:0000256" key="10">
    <source>
        <dbReference type="ARBA" id="ARBA00047552"/>
    </source>
</evidence>
<dbReference type="Proteomes" id="UP000580856">
    <property type="component" value="Unassembled WGS sequence"/>
</dbReference>
<comment type="caution">
    <text evidence="16">The sequence shown here is derived from an EMBL/GenBank/DDBJ whole genome shotgun (WGS) entry which is preliminary data.</text>
</comment>
<evidence type="ECO:0000256" key="3">
    <source>
        <dbReference type="ARBA" id="ARBA00022490"/>
    </source>
</evidence>
<comment type="domain">
    <text evidence="12">ValRS has two distinct active sites: one for aminoacylation and one for editing. The misactivated threonine is translocated from the active site to the editing site.</text>
</comment>
<keyword evidence="4 12" id="KW-0436">Ligase</keyword>
<dbReference type="HAMAP" id="MF_02004">
    <property type="entry name" value="Val_tRNA_synth_type1"/>
    <property type="match status" value="1"/>
</dbReference>
<dbReference type="InterPro" id="IPR033705">
    <property type="entry name" value="Anticodon_Ia_Val"/>
</dbReference>
<dbReference type="InterPro" id="IPR014729">
    <property type="entry name" value="Rossmann-like_a/b/a_fold"/>
</dbReference>
<evidence type="ECO:0000256" key="1">
    <source>
        <dbReference type="ARBA" id="ARBA00004496"/>
    </source>
</evidence>
<dbReference type="FunFam" id="1.10.730.10:FF:000014">
    <property type="entry name" value="Valine--tRNA ligase"/>
    <property type="match status" value="1"/>
</dbReference>
<keyword evidence="9 12" id="KW-0030">Aminoacyl-tRNA synthetase</keyword>
<feature type="binding site" evidence="12">
    <location>
        <position position="529"/>
    </location>
    <ligand>
        <name>ATP</name>
        <dbReference type="ChEBI" id="CHEBI:30616"/>
    </ligand>
</feature>
<dbReference type="CDD" id="cd07962">
    <property type="entry name" value="Anticodon_Ia_Val"/>
    <property type="match status" value="1"/>
</dbReference>
<dbReference type="EC" id="6.1.1.9" evidence="12"/>
<evidence type="ECO:0000256" key="11">
    <source>
        <dbReference type="ARBA" id="ARBA00060830"/>
    </source>
</evidence>
<sequence length="884" mass="100511">MAAKTLPKGYEPADVESRWRAYWEENKTFTPDVDAEGQPYSIVIPPPNVTGQLHIGHALNLTLQDILCRYNRQQGRKVLWVPGMDHAGIATQNVVERKLATEGLKREDLGREKFIERVWEWKEEYGGKILNQIRRLGCSVDWTRERFTMDEGLSRAVREVFVQLYEEGLIYKGDYIVNWCPRCNTALADDEVDHSAEKGALHYITYKLEDGSGDITIATTRPETMLADTAIAVHPEDERFNHLIGKYAILPLVGRRLIIIGDKYVDREFGTGCLKVTPAHDMNDWELGRKHNLEVISILNEDGTLNEKAGEFAGMTCPDARKKIIGMLEEAGHLVRIDEHEHNVGHCYRCKTVIEPFVSTQWFVAVKSLAEEAAKAVEDGRTKIYPASWNKTYFHWLDNIRDWCISRQLWWGHRIPAWTCEECGELVVSRQDPTTCPKCGASRLVQDEDVLDTWFSSALWPFTTMGWPDKTRELEQFYPTSCLSTGFDILFFWVARMMMMGLHFLDKVPFNDVYIHALVRDGEGKKMSKSTGNVIDPLIMCDKYGTDSLRLTLAALAAMGRDVKLAEERIEGYRHFMNKMWNAARFAMMNLPEEVPAVDVRDASSVADRWILTRIEEVKDAVQEAIEGYRFNDAAQAIYNFTWREFCDWYLEMIKGDLNGEDEARKAMTQKVLHTVLSELLTLAHPIIPFITEEIYATLPGHEDADLASERYPERRPECRMAGVVEHMQLLQDVIVSVRNIRGELNIKPSLPLDVLVRTTDDATRDFLIDHQDLIVALARVQSVTAGTDVVAPKACASHVVSGNEVFVPLIGAVDFDVELARMDKELGKVDKVLSGIEKKLANTSFVENAPAEVVEGERAKAAELQEKKEKLARLQQRLRDAMA</sequence>
<dbReference type="GO" id="GO:0005524">
    <property type="term" value="F:ATP binding"/>
    <property type="evidence" value="ECO:0007669"/>
    <property type="project" value="UniProtKB-UniRule"/>
</dbReference>
<dbReference type="InterPro" id="IPR009008">
    <property type="entry name" value="Val/Leu/Ile-tRNA-synth_edit"/>
</dbReference>
<dbReference type="PROSITE" id="PS00178">
    <property type="entry name" value="AA_TRNA_LIGASE_I"/>
    <property type="match status" value="1"/>
</dbReference>
<dbReference type="PANTHER" id="PTHR11946">
    <property type="entry name" value="VALYL-TRNA SYNTHETASES"/>
    <property type="match status" value="1"/>
</dbReference>
<dbReference type="RefSeq" id="WP_167941353.1">
    <property type="nucleotide sequence ID" value="NZ_JAATJA010000002.1"/>
</dbReference>
<evidence type="ECO:0000259" key="13">
    <source>
        <dbReference type="Pfam" id="PF00133"/>
    </source>
</evidence>
<dbReference type="GO" id="GO:0002161">
    <property type="term" value="F:aminoacyl-tRNA deacylase activity"/>
    <property type="evidence" value="ECO:0007669"/>
    <property type="project" value="InterPro"/>
</dbReference>
<keyword evidence="6 12" id="KW-0067">ATP-binding</keyword>
<dbReference type="InterPro" id="IPR009080">
    <property type="entry name" value="tRNAsynth_Ia_anticodon-bd"/>
</dbReference>
<dbReference type="Pfam" id="PF00133">
    <property type="entry name" value="tRNA-synt_1"/>
    <property type="match status" value="1"/>
</dbReference>
<dbReference type="Gene3D" id="1.10.287.380">
    <property type="entry name" value="Valyl-tRNA synthetase, C-terminal domain"/>
    <property type="match status" value="1"/>
</dbReference>
<dbReference type="FunFam" id="3.40.50.620:FF:000098">
    <property type="entry name" value="Valine--tRNA ligase"/>
    <property type="match status" value="1"/>
</dbReference>
<dbReference type="EMBL" id="JAATJA010000002">
    <property type="protein sequence ID" value="NJB68274.1"/>
    <property type="molecule type" value="Genomic_DNA"/>
</dbReference>
<comment type="subunit">
    <text evidence="2 12">Monomer.</text>
</comment>
<comment type="subcellular location">
    <subcellularLocation>
        <location evidence="1 12">Cytoplasm</location>
    </subcellularLocation>
</comment>
<dbReference type="SUPFAM" id="SSF47323">
    <property type="entry name" value="Anticodon-binding domain of a subclass of class I aminoacyl-tRNA synthetases"/>
    <property type="match status" value="1"/>
</dbReference>
<evidence type="ECO:0000256" key="5">
    <source>
        <dbReference type="ARBA" id="ARBA00022741"/>
    </source>
</evidence>
<dbReference type="AlphaFoldDB" id="A0A846QSX4"/>
<dbReference type="InterPro" id="IPR002300">
    <property type="entry name" value="aa-tRNA-synth_Ia"/>
</dbReference>
<dbReference type="InterPro" id="IPR037118">
    <property type="entry name" value="Val-tRNA_synth_C_sf"/>
</dbReference>
<evidence type="ECO:0000256" key="2">
    <source>
        <dbReference type="ARBA" id="ARBA00011245"/>
    </source>
</evidence>
<feature type="coiled-coil region" evidence="12">
    <location>
        <begin position="855"/>
        <end position="882"/>
    </location>
</feature>
<evidence type="ECO:0000259" key="14">
    <source>
        <dbReference type="Pfam" id="PF08264"/>
    </source>
</evidence>